<gene>
    <name evidence="4" type="ORF">SPI_06043</name>
</gene>
<dbReference type="InterPro" id="IPR000648">
    <property type="entry name" value="Oxysterol-bd"/>
</dbReference>
<dbReference type="Gene3D" id="2.40.160.120">
    <property type="match status" value="1"/>
</dbReference>
<dbReference type="GO" id="GO:0032934">
    <property type="term" value="F:sterol binding"/>
    <property type="evidence" value="ECO:0007669"/>
    <property type="project" value="TreeGrafter"/>
</dbReference>
<dbReference type="EMBL" id="AZHD01000010">
    <property type="protein sequence ID" value="OAA59845.1"/>
    <property type="molecule type" value="Genomic_DNA"/>
</dbReference>
<accession>A0A167SQW5</accession>
<protein>
    <submittedName>
        <fullName evidence="4">Oxysterol-binding protein</fullName>
    </submittedName>
</protein>
<feature type="region of interest" description="Disordered" evidence="3">
    <location>
        <begin position="292"/>
        <end position="315"/>
    </location>
</feature>
<evidence type="ECO:0000256" key="2">
    <source>
        <dbReference type="RuleBase" id="RU003844"/>
    </source>
</evidence>
<evidence type="ECO:0000256" key="1">
    <source>
        <dbReference type="ARBA" id="ARBA00008842"/>
    </source>
</evidence>
<feature type="region of interest" description="Disordered" evidence="3">
    <location>
        <begin position="547"/>
        <end position="572"/>
    </location>
</feature>
<organism evidence="4 5">
    <name type="scientific">Niveomyces insectorum RCEF 264</name>
    <dbReference type="NCBI Taxonomy" id="1081102"/>
    <lineage>
        <taxon>Eukaryota</taxon>
        <taxon>Fungi</taxon>
        <taxon>Dikarya</taxon>
        <taxon>Ascomycota</taxon>
        <taxon>Pezizomycotina</taxon>
        <taxon>Sordariomycetes</taxon>
        <taxon>Hypocreomycetidae</taxon>
        <taxon>Hypocreales</taxon>
        <taxon>Cordycipitaceae</taxon>
        <taxon>Niveomyces</taxon>
    </lineage>
</organism>
<evidence type="ECO:0000313" key="4">
    <source>
        <dbReference type="EMBL" id="OAA59845.1"/>
    </source>
</evidence>
<dbReference type="PROSITE" id="PS01013">
    <property type="entry name" value="OSBP"/>
    <property type="match status" value="1"/>
</dbReference>
<dbReference type="STRING" id="1081102.A0A167SQW5"/>
<feature type="compositionally biased region" description="Polar residues" evidence="3">
    <location>
        <begin position="218"/>
        <end position="231"/>
    </location>
</feature>
<dbReference type="OrthoDB" id="48057at2759"/>
<evidence type="ECO:0000256" key="3">
    <source>
        <dbReference type="SAM" id="MobiDB-lite"/>
    </source>
</evidence>
<dbReference type="PANTHER" id="PTHR10972:SF212">
    <property type="entry name" value="OXYSTEROL-BINDING PROTEIN-LIKE PROTEIN 1"/>
    <property type="match status" value="1"/>
</dbReference>
<feature type="compositionally biased region" description="Low complexity" evidence="3">
    <location>
        <begin position="133"/>
        <end position="217"/>
    </location>
</feature>
<evidence type="ECO:0000313" key="5">
    <source>
        <dbReference type="Proteomes" id="UP000076874"/>
    </source>
</evidence>
<comment type="similarity">
    <text evidence="1 2">Belongs to the OSBP family.</text>
</comment>
<dbReference type="AlphaFoldDB" id="A0A167SQW5"/>
<sequence length="572" mass="60288">MAEVAEQPEETHSDTSKLRTFLGILKKFIGVSDLATVRFSLPSQLLEPTPNLEYWNYLDAPNTFVAIGTSDEPLGRMLEVLRFWFTKDLKYAKGRPCKPYNSCLGEFFRCNWDAEDNAPLIDPIALPGGSESGGSSTRGSSGDSNSGRSSTKGATAANNDVANGASSASSVKSARSVGSTKSGSKNGAKAAAGSSTKGTSGTSTPASSSAAKPSTTPVNLSVPQTGSNPANPTVRVTYLTEQTSHHPPVSAFFISCPERGLHARGFDQITAKFTGTSIKVIPGEHNLGIFITVERRGDDDGDKDDKNEGKGQSETYQLTHPAAHLGGLLRGALSISVGDVAYVTCPETGLKAILQYYDAGGWLGRSTNLVDGVIFRYDPANPDAAPNRIQDVPAADVLARLHGAWKEKIVFTLGGKPLALHPAEHQTTLIDLGPLSVAPKTLPPDDAQRANESLQLWGPVTRAIHAKQFARATALKQQLEERQRESARARARTGAAWQPVFFAQVTGNGGKPVLTDKGRQVLERAQRGDWSLDGILEGASSLDEALPTGAAVEGADADAGDDAAETSAGAPS</sequence>
<dbReference type="PANTHER" id="PTHR10972">
    <property type="entry name" value="OXYSTEROL-BINDING PROTEIN-RELATED"/>
    <property type="match status" value="1"/>
</dbReference>
<feature type="compositionally biased region" description="Acidic residues" evidence="3">
    <location>
        <begin position="555"/>
        <end position="564"/>
    </location>
</feature>
<reference evidence="4 5" key="1">
    <citation type="journal article" date="2016" name="Genome Biol. Evol.">
        <title>Divergent and convergent evolution of fungal pathogenicity.</title>
        <authorList>
            <person name="Shang Y."/>
            <person name="Xiao G."/>
            <person name="Zheng P."/>
            <person name="Cen K."/>
            <person name="Zhan S."/>
            <person name="Wang C."/>
        </authorList>
    </citation>
    <scope>NUCLEOTIDE SEQUENCE [LARGE SCALE GENOMIC DNA]</scope>
    <source>
        <strain evidence="4 5">RCEF 264</strain>
    </source>
</reference>
<name>A0A167SQW5_9HYPO</name>
<feature type="region of interest" description="Disordered" evidence="3">
    <location>
        <begin position="122"/>
        <end position="232"/>
    </location>
</feature>
<dbReference type="GO" id="GO:0016020">
    <property type="term" value="C:membrane"/>
    <property type="evidence" value="ECO:0007669"/>
    <property type="project" value="TreeGrafter"/>
</dbReference>
<dbReference type="SUPFAM" id="SSF144000">
    <property type="entry name" value="Oxysterol-binding protein-like"/>
    <property type="match status" value="1"/>
</dbReference>
<feature type="compositionally biased region" description="Basic and acidic residues" evidence="3">
    <location>
        <begin position="293"/>
        <end position="311"/>
    </location>
</feature>
<dbReference type="Pfam" id="PF01237">
    <property type="entry name" value="Oxysterol_BP"/>
    <property type="match status" value="2"/>
</dbReference>
<dbReference type="InterPro" id="IPR018494">
    <property type="entry name" value="Oxysterol-bd_CS"/>
</dbReference>
<dbReference type="Gene3D" id="3.30.70.3490">
    <property type="match status" value="1"/>
</dbReference>
<dbReference type="Proteomes" id="UP000076874">
    <property type="component" value="Unassembled WGS sequence"/>
</dbReference>
<keyword evidence="5" id="KW-1185">Reference proteome</keyword>
<comment type="caution">
    <text evidence="4">The sequence shown here is derived from an EMBL/GenBank/DDBJ whole genome shotgun (WGS) entry which is preliminary data.</text>
</comment>
<proteinExistence type="inferred from homology"/>
<dbReference type="GO" id="GO:0005829">
    <property type="term" value="C:cytosol"/>
    <property type="evidence" value="ECO:0007669"/>
    <property type="project" value="TreeGrafter"/>
</dbReference>
<dbReference type="InterPro" id="IPR037239">
    <property type="entry name" value="OSBP_sf"/>
</dbReference>